<evidence type="ECO:0000313" key="2">
    <source>
        <dbReference type="Proteomes" id="UP000234331"/>
    </source>
</evidence>
<sequence>MDGGAASRVGGAGNAAVAGAALGARTRLAAVVGDDPRRHLTRMHDT</sequence>
<keyword evidence="2" id="KW-1185">Reference proteome</keyword>
<protein>
    <submittedName>
        <fullName evidence="1">Uncharacterized protein</fullName>
    </submittedName>
</protein>
<name>A0A2I2KNC4_9ACTN</name>
<evidence type="ECO:0000313" key="1">
    <source>
        <dbReference type="EMBL" id="SNQ47142.1"/>
    </source>
</evidence>
<proteinExistence type="predicted"/>
<dbReference type="Gene3D" id="3.40.1190.20">
    <property type="match status" value="1"/>
</dbReference>
<dbReference type="AlphaFoldDB" id="A0A2I2KNC4"/>
<dbReference type="Proteomes" id="UP000234331">
    <property type="component" value="Unassembled WGS sequence"/>
</dbReference>
<dbReference type="SUPFAM" id="SSF53613">
    <property type="entry name" value="Ribokinase-like"/>
    <property type="match status" value="1"/>
</dbReference>
<gene>
    <name evidence="1" type="ORF">FRACA_1710015</name>
</gene>
<accession>A0A2I2KNC4</accession>
<dbReference type="EMBL" id="FZMO01000081">
    <property type="protein sequence ID" value="SNQ47142.1"/>
    <property type="molecule type" value="Genomic_DNA"/>
</dbReference>
<reference evidence="1 2" key="1">
    <citation type="submission" date="2017-06" db="EMBL/GenBank/DDBJ databases">
        <authorList>
            <person name="Kim H.J."/>
            <person name="Triplett B.A."/>
        </authorList>
    </citation>
    <scope>NUCLEOTIDE SEQUENCE [LARGE SCALE GENOMIC DNA]</scope>
    <source>
        <strain evidence="1">FRACA_ARgP5</strain>
    </source>
</reference>
<dbReference type="InterPro" id="IPR029056">
    <property type="entry name" value="Ribokinase-like"/>
</dbReference>
<organism evidence="1 2">
    <name type="scientific">Frankia canadensis</name>
    <dbReference type="NCBI Taxonomy" id="1836972"/>
    <lineage>
        <taxon>Bacteria</taxon>
        <taxon>Bacillati</taxon>
        <taxon>Actinomycetota</taxon>
        <taxon>Actinomycetes</taxon>
        <taxon>Frankiales</taxon>
        <taxon>Frankiaceae</taxon>
        <taxon>Frankia</taxon>
    </lineage>
</organism>